<dbReference type="Proteomes" id="UP000322110">
    <property type="component" value="Unassembled WGS sequence"/>
</dbReference>
<name>A0A5B2TBH6_9PROT</name>
<proteinExistence type="predicted"/>
<gene>
    <name evidence="1" type="ORF">F0Q34_20260</name>
</gene>
<evidence type="ECO:0000313" key="1">
    <source>
        <dbReference type="EMBL" id="KAA2211405.1"/>
    </source>
</evidence>
<accession>A0A5B2TBH6</accession>
<evidence type="ECO:0000313" key="2">
    <source>
        <dbReference type="Proteomes" id="UP000322110"/>
    </source>
</evidence>
<organism evidence="1 2">
    <name type="scientific">Teichococcus oryzae</name>
    <dbReference type="NCBI Taxonomy" id="1608942"/>
    <lineage>
        <taxon>Bacteria</taxon>
        <taxon>Pseudomonadati</taxon>
        <taxon>Pseudomonadota</taxon>
        <taxon>Alphaproteobacteria</taxon>
        <taxon>Acetobacterales</taxon>
        <taxon>Roseomonadaceae</taxon>
        <taxon>Roseomonas</taxon>
    </lineage>
</organism>
<protein>
    <submittedName>
        <fullName evidence="1">Uncharacterized protein</fullName>
    </submittedName>
</protein>
<comment type="caution">
    <text evidence="1">The sequence shown here is derived from an EMBL/GenBank/DDBJ whole genome shotgun (WGS) entry which is preliminary data.</text>
</comment>
<dbReference type="AlphaFoldDB" id="A0A5B2TBH6"/>
<dbReference type="EMBL" id="VUKA01000029">
    <property type="protein sequence ID" value="KAA2211405.1"/>
    <property type="molecule type" value="Genomic_DNA"/>
</dbReference>
<sequence>MNQERLAEIVRELLKEIGRARSEALAIRMVCGVLLGELVLKDSNPRLKMDHISALLSGSIHPSQDDTKKSSTGIIKTEAVNDIIEYAEKILAIREK</sequence>
<keyword evidence="2" id="KW-1185">Reference proteome</keyword>
<dbReference type="RefSeq" id="WP_149814180.1">
    <property type="nucleotide sequence ID" value="NZ_VUKA01000029.1"/>
</dbReference>
<reference evidence="1 2" key="1">
    <citation type="journal article" date="2015" name="Int. J. Syst. Evol. Microbiol.">
        <title>Roseomonas oryzae sp. nov., isolated from paddy rhizosphere soil.</title>
        <authorList>
            <person name="Ramaprasad E.V."/>
            <person name="Sasikala Ch."/>
            <person name="Ramana Ch.V."/>
        </authorList>
    </citation>
    <scope>NUCLEOTIDE SEQUENCE [LARGE SCALE GENOMIC DNA]</scope>
    <source>
        <strain evidence="1 2">KCTC 42542</strain>
    </source>
</reference>